<comment type="caution">
    <text evidence="6">The sequence shown here is derived from an EMBL/GenBank/DDBJ whole genome shotgun (WGS) entry which is preliminary data.</text>
</comment>
<evidence type="ECO:0000313" key="6">
    <source>
        <dbReference type="EMBL" id="RJF94571.1"/>
    </source>
</evidence>
<dbReference type="SUPFAM" id="SSF54001">
    <property type="entry name" value="Cysteine proteinases"/>
    <property type="match status" value="1"/>
</dbReference>
<sequence length="146" mass="16029">MTAPASADLIVAAARAWIGTPYRHQASLRGVGCDCLGLVRGIWRELHGTEPELPPAYSPDWAEAQGRETLAEAARRHLVEIDPALAAPGDVLLFAYGQQAPAKHCAVQSGPSRMIHAYEPHGVAEVWIVPWWRSRLRFAFRFPGVL</sequence>
<protein>
    <submittedName>
        <fullName evidence="6">Peptidase P60</fullName>
    </submittedName>
</protein>
<dbReference type="Gene3D" id="3.90.1720.10">
    <property type="entry name" value="endopeptidase domain like (from Nostoc punctiforme)"/>
    <property type="match status" value="1"/>
</dbReference>
<proteinExistence type="inferred from homology"/>
<evidence type="ECO:0000259" key="5">
    <source>
        <dbReference type="PROSITE" id="PS51935"/>
    </source>
</evidence>
<dbReference type="RefSeq" id="WP_119775766.1">
    <property type="nucleotide sequence ID" value="NZ_QYUK01000008.1"/>
</dbReference>
<keyword evidence="2" id="KW-0645">Protease</keyword>
<dbReference type="Proteomes" id="UP000284605">
    <property type="component" value="Unassembled WGS sequence"/>
</dbReference>
<keyword evidence="7" id="KW-1185">Reference proteome</keyword>
<accession>A0A418WTH4</accession>
<evidence type="ECO:0000256" key="3">
    <source>
        <dbReference type="ARBA" id="ARBA00022801"/>
    </source>
</evidence>
<dbReference type="GO" id="GO:0008234">
    <property type="term" value="F:cysteine-type peptidase activity"/>
    <property type="evidence" value="ECO:0007669"/>
    <property type="project" value="UniProtKB-KW"/>
</dbReference>
<dbReference type="InterPro" id="IPR011929">
    <property type="entry name" value="Phage_pept_NlpC/P60"/>
</dbReference>
<feature type="domain" description="NlpC/P60" evidence="5">
    <location>
        <begin position="4"/>
        <end position="143"/>
    </location>
</feature>
<dbReference type="NCBIfam" id="TIGR02219">
    <property type="entry name" value="phage_NlpC_fam"/>
    <property type="match status" value="1"/>
</dbReference>
<dbReference type="InterPro" id="IPR000064">
    <property type="entry name" value="NLP_P60_dom"/>
</dbReference>
<evidence type="ECO:0000256" key="4">
    <source>
        <dbReference type="ARBA" id="ARBA00022807"/>
    </source>
</evidence>
<dbReference type="EMBL" id="QYUK01000008">
    <property type="protein sequence ID" value="RJF94571.1"/>
    <property type="molecule type" value="Genomic_DNA"/>
</dbReference>
<dbReference type="PROSITE" id="PS51935">
    <property type="entry name" value="NLPC_P60"/>
    <property type="match status" value="1"/>
</dbReference>
<dbReference type="Pfam" id="PF00877">
    <property type="entry name" value="NLPC_P60"/>
    <property type="match status" value="1"/>
</dbReference>
<evidence type="ECO:0000313" key="7">
    <source>
        <dbReference type="Proteomes" id="UP000284605"/>
    </source>
</evidence>
<dbReference type="InterPro" id="IPR038765">
    <property type="entry name" value="Papain-like_cys_pep_sf"/>
</dbReference>
<gene>
    <name evidence="6" type="ORF">D3874_01670</name>
</gene>
<dbReference type="GO" id="GO:0006508">
    <property type="term" value="P:proteolysis"/>
    <property type="evidence" value="ECO:0007669"/>
    <property type="project" value="UniProtKB-KW"/>
</dbReference>
<reference evidence="6 7" key="1">
    <citation type="submission" date="2018-09" db="EMBL/GenBank/DDBJ databases">
        <authorList>
            <person name="Zhu H."/>
        </authorList>
    </citation>
    <scope>NUCLEOTIDE SEQUENCE [LARGE SCALE GENOMIC DNA]</scope>
    <source>
        <strain evidence="6 7">K1W22B-8</strain>
    </source>
</reference>
<dbReference type="AlphaFoldDB" id="A0A418WTH4"/>
<organism evidence="6 7">
    <name type="scientific">Oleomonas cavernae</name>
    <dbReference type="NCBI Taxonomy" id="2320859"/>
    <lineage>
        <taxon>Bacteria</taxon>
        <taxon>Pseudomonadati</taxon>
        <taxon>Pseudomonadota</taxon>
        <taxon>Alphaproteobacteria</taxon>
        <taxon>Acetobacterales</taxon>
        <taxon>Acetobacteraceae</taxon>
        <taxon>Oleomonas</taxon>
    </lineage>
</organism>
<name>A0A418WTH4_9PROT</name>
<evidence type="ECO:0000256" key="1">
    <source>
        <dbReference type="ARBA" id="ARBA00007074"/>
    </source>
</evidence>
<evidence type="ECO:0000256" key="2">
    <source>
        <dbReference type="ARBA" id="ARBA00022670"/>
    </source>
</evidence>
<keyword evidence="3" id="KW-0378">Hydrolase</keyword>
<dbReference type="OrthoDB" id="6058745at2"/>
<keyword evidence="4" id="KW-0788">Thiol protease</keyword>
<comment type="similarity">
    <text evidence="1">Belongs to the peptidase C40 family.</text>
</comment>